<accession>A0A423M696</accession>
<organism evidence="1 2">
    <name type="scientific">Pseudomonas fluorescens</name>
    <dbReference type="NCBI Taxonomy" id="294"/>
    <lineage>
        <taxon>Bacteria</taxon>
        <taxon>Pseudomonadati</taxon>
        <taxon>Pseudomonadota</taxon>
        <taxon>Gammaproteobacteria</taxon>
        <taxon>Pseudomonadales</taxon>
        <taxon>Pseudomonadaceae</taxon>
        <taxon>Pseudomonas</taxon>
    </lineage>
</organism>
<dbReference type="Proteomes" id="UP000285378">
    <property type="component" value="Unassembled WGS sequence"/>
</dbReference>
<dbReference type="OrthoDB" id="572713at2"/>
<dbReference type="RefSeq" id="WP_123455132.1">
    <property type="nucleotide sequence ID" value="NZ_MOBX01000016.1"/>
</dbReference>
<proteinExistence type="predicted"/>
<protein>
    <submittedName>
        <fullName evidence="1">Uncharacterized protein</fullName>
    </submittedName>
</protein>
<evidence type="ECO:0000313" key="1">
    <source>
        <dbReference type="EMBL" id="RON77516.1"/>
    </source>
</evidence>
<dbReference type="Pfam" id="PF22014">
    <property type="entry name" value="DUF6932"/>
    <property type="match status" value="1"/>
</dbReference>
<reference evidence="1 2" key="1">
    <citation type="submission" date="2016-10" db="EMBL/GenBank/DDBJ databases">
        <title>Comparative genome analysis of multiple Pseudomonas spp. focuses on biocontrol and plant growth promoting traits.</title>
        <authorList>
            <person name="Tao X.-Y."/>
            <person name="Taylor C.G."/>
        </authorList>
    </citation>
    <scope>NUCLEOTIDE SEQUENCE [LARGE SCALE GENOMIC DNA]</scope>
    <source>
        <strain evidence="1 2">28B5</strain>
    </source>
</reference>
<evidence type="ECO:0000313" key="2">
    <source>
        <dbReference type="Proteomes" id="UP000285378"/>
    </source>
</evidence>
<dbReference type="EMBL" id="MOBX01000016">
    <property type="protein sequence ID" value="RON77516.1"/>
    <property type="molecule type" value="Genomic_DNA"/>
</dbReference>
<dbReference type="InterPro" id="IPR053860">
    <property type="entry name" value="DUF6932"/>
</dbReference>
<comment type="caution">
    <text evidence="1">The sequence shown here is derived from an EMBL/GenBank/DDBJ whole genome shotgun (WGS) entry which is preliminary data.</text>
</comment>
<sequence length="151" mass="17170">MIPTLVNPHSSPWAVLPAGIHAASLREIEDVFTSNAKRRRLFAGLRLACIALRDAGCKKLYVDGSFVTAKPIPGDYDICWEPADVDPNRLDPVFLDFEDKRRNQKLKYGGEFFPFTWQVEPGKTYFEYFQNDRFTGQPKGILSIDLTCEPL</sequence>
<gene>
    <name evidence="1" type="ORF">BK670_26510</name>
</gene>
<name>A0A423M696_PSEFL</name>
<dbReference type="AlphaFoldDB" id="A0A423M696"/>